<evidence type="ECO:0000313" key="6">
    <source>
        <dbReference type="EMBL" id="EQD40868.1"/>
    </source>
</evidence>
<dbReference type="SMART" id="SM00382">
    <property type="entry name" value="AAA"/>
    <property type="match status" value="1"/>
</dbReference>
<accession>T0Z791</accession>
<dbReference type="InterPro" id="IPR017871">
    <property type="entry name" value="ABC_transporter-like_CS"/>
</dbReference>
<comment type="similarity">
    <text evidence="1">Belongs to the ABC transporter superfamily.</text>
</comment>
<keyword evidence="3" id="KW-0547">Nucleotide-binding</keyword>
<keyword evidence="2" id="KW-0813">Transport</keyword>
<dbReference type="InterPro" id="IPR027417">
    <property type="entry name" value="P-loop_NTPase"/>
</dbReference>
<evidence type="ECO:0000256" key="1">
    <source>
        <dbReference type="ARBA" id="ARBA00005417"/>
    </source>
</evidence>
<dbReference type="AlphaFoldDB" id="T0Z791"/>
<dbReference type="InterPro" id="IPR003439">
    <property type="entry name" value="ABC_transporter-like_ATP-bd"/>
</dbReference>
<dbReference type="GO" id="GO:0005524">
    <property type="term" value="F:ATP binding"/>
    <property type="evidence" value="ECO:0007669"/>
    <property type="project" value="UniProtKB-KW"/>
</dbReference>
<feature type="domain" description="ABC transporter" evidence="5">
    <location>
        <begin position="13"/>
        <end position="244"/>
    </location>
</feature>
<keyword evidence="4" id="KW-0067">ATP-binding</keyword>
<evidence type="ECO:0000256" key="4">
    <source>
        <dbReference type="ARBA" id="ARBA00022840"/>
    </source>
</evidence>
<dbReference type="PANTHER" id="PTHR42711:SF5">
    <property type="entry name" value="ABC TRANSPORTER ATP-BINDING PROTEIN NATA"/>
    <property type="match status" value="1"/>
</dbReference>
<gene>
    <name evidence="6" type="ORF">B1B_14764</name>
</gene>
<dbReference type="PANTHER" id="PTHR42711">
    <property type="entry name" value="ABC TRANSPORTER ATP-BINDING PROTEIN"/>
    <property type="match status" value="1"/>
</dbReference>
<dbReference type="InterPro" id="IPR003593">
    <property type="entry name" value="AAA+_ATPase"/>
</dbReference>
<dbReference type="GO" id="GO:0016887">
    <property type="term" value="F:ATP hydrolysis activity"/>
    <property type="evidence" value="ECO:0007669"/>
    <property type="project" value="InterPro"/>
</dbReference>
<feature type="non-terminal residue" evidence="6">
    <location>
        <position position="1"/>
    </location>
</feature>
<evidence type="ECO:0000259" key="5">
    <source>
        <dbReference type="PROSITE" id="PS50893"/>
    </source>
</evidence>
<dbReference type="SUPFAM" id="SSF52540">
    <property type="entry name" value="P-loop containing nucleoside triphosphate hydrolases"/>
    <property type="match status" value="1"/>
</dbReference>
<organism evidence="6">
    <name type="scientific">mine drainage metagenome</name>
    <dbReference type="NCBI Taxonomy" id="410659"/>
    <lineage>
        <taxon>unclassified sequences</taxon>
        <taxon>metagenomes</taxon>
        <taxon>ecological metagenomes</taxon>
    </lineage>
</organism>
<dbReference type="Pfam" id="PF00005">
    <property type="entry name" value="ABC_tran"/>
    <property type="match status" value="1"/>
</dbReference>
<protein>
    <submittedName>
        <fullName evidence="6">Daunorubicin resistance ABC transporter ATPase subunit</fullName>
    </submittedName>
</protein>
<dbReference type="PROSITE" id="PS00211">
    <property type="entry name" value="ABC_TRANSPORTER_1"/>
    <property type="match status" value="1"/>
</dbReference>
<name>T0Z791_9ZZZZ</name>
<proteinExistence type="inferred from homology"/>
<reference evidence="6" key="2">
    <citation type="journal article" date="2014" name="ISME J.">
        <title>Microbial stratification in low pH oxic and suboxic macroscopic growths along an acid mine drainage.</title>
        <authorList>
            <person name="Mendez-Garcia C."/>
            <person name="Mesa V."/>
            <person name="Sprenger R.R."/>
            <person name="Richter M."/>
            <person name="Diez M.S."/>
            <person name="Solano J."/>
            <person name="Bargiela R."/>
            <person name="Golyshina O.V."/>
            <person name="Manteca A."/>
            <person name="Ramos J.L."/>
            <person name="Gallego J.R."/>
            <person name="Llorente I."/>
            <person name="Martins Dos Santos V.A."/>
            <person name="Jensen O.N."/>
            <person name="Pelaez A.I."/>
            <person name="Sanchez J."/>
            <person name="Ferrer M."/>
        </authorList>
    </citation>
    <scope>NUCLEOTIDE SEQUENCE</scope>
</reference>
<dbReference type="InterPro" id="IPR050763">
    <property type="entry name" value="ABC_transporter_ATP-binding"/>
</dbReference>
<dbReference type="PROSITE" id="PS50893">
    <property type="entry name" value="ABC_TRANSPORTER_2"/>
    <property type="match status" value="1"/>
</dbReference>
<reference evidence="6" key="1">
    <citation type="submission" date="2013-08" db="EMBL/GenBank/DDBJ databases">
        <authorList>
            <person name="Mendez C."/>
            <person name="Richter M."/>
            <person name="Ferrer M."/>
            <person name="Sanchez J."/>
        </authorList>
    </citation>
    <scope>NUCLEOTIDE SEQUENCE</scope>
</reference>
<sequence length="321" mass="34497">RNPDHGSYRMSGIVVSEVHHAYSDGQEVLGGVSLEVHPGQVVGLLGPNGAGKSTLVNIVSTVFPPLSGSVEVGGLDVQTSTKEVRALLGVVAQEVEVDALLTVRDNLWCHARLLGLKHATAREKIEALLTDFLLRDKADSVVLTLSGGQMRRVQIARTLLSNPIVLIVDEPTLGLDPLGKDTVWTRIRELATRGTAVLLTSNDMTEVESLCDDVYFLHRGHLVQHGPPARLISALGGGVTVAVETKDESSRYLEAISQLAINCHADGHKLRFEVSQTRQLGPVLARLLSAGADLRDIRVRSPTLTEVFLRVVGDVSDSGAR</sequence>
<dbReference type="EMBL" id="AUZY01009802">
    <property type="protein sequence ID" value="EQD40868.1"/>
    <property type="molecule type" value="Genomic_DNA"/>
</dbReference>
<comment type="caution">
    <text evidence="6">The sequence shown here is derived from an EMBL/GenBank/DDBJ whole genome shotgun (WGS) entry which is preliminary data.</text>
</comment>
<dbReference type="Gene3D" id="3.40.50.300">
    <property type="entry name" value="P-loop containing nucleotide triphosphate hydrolases"/>
    <property type="match status" value="1"/>
</dbReference>
<evidence type="ECO:0000256" key="3">
    <source>
        <dbReference type="ARBA" id="ARBA00022741"/>
    </source>
</evidence>
<evidence type="ECO:0000256" key="2">
    <source>
        <dbReference type="ARBA" id="ARBA00022448"/>
    </source>
</evidence>